<dbReference type="AlphaFoldDB" id="A0A1G8K4W6"/>
<accession>A0A1G8K4W6</accession>
<evidence type="ECO:0000313" key="2">
    <source>
        <dbReference type="Proteomes" id="UP000183263"/>
    </source>
</evidence>
<dbReference type="RefSeq" id="WP_139183267.1">
    <property type="nucleotide sequence ID" value="NZ_CP048813.1"/>
</dbReference>
<reference evidence="1 2" key="1">
    <citation type="submission" date="2016-10" db="EMBL/GenBank/DDBJ databases">
        <authorList>
            <person name="de Groot N.N."/>
        </authorList>
    </citation>
    <scope>NUCLEOTIDE SEQUENCE [LARGE SCALE GENOMIC DNA]</scope>
    <source>
        <strain evidence="1 2">DSM 44892</strain>
    </source>
</reference>
<protein>
    <submittedName>
        <fullName evidence="1">Uncharacterized protein</fullName>
    </submittedName>
</protein>
<gene>
    <name evidence="1" type="ORF">SAMN05444695_10725</name>
</gene>
<name>A0A1G8K4W6_9NOCA</name>
<dbReference type="EMBL" id="FNDN01000007">
    <property type="protein sequence ID" value="SDI38471.1"/>
    <property type="molecule type" value="Genomic_DNA"/>
</dbReference>
<proteinExistence type="predicted"/>
<evidence type="ECO:0000313" key="1">
    <source>
        <dbReference type="EMBL" id="SDI38471.1"/>
    </source>
</evidence>
<organism evidence="1 2">
    <name type="scientific">Rhodococcus triatomae</name>
    <dbReference type="NCBI Taxonomy" id="300028"/>
    <lineage>
        <taxon>Bacteria</taxon>
        <taxon>Bacillati</taxon>
        <taxon>Actinomycetota</taxon>
        <taxon>Actinomycetes</taxon>
        <taxon>Mycobacteriales</taxon>
        <taxon>Nocardiaceae</taxon>
        <taxon>Rhodococcus</taxon>
    </lineage>
</organism>
<sequence>MWSEIGVVFGYAAVGACILVVVLLVVALFVLSIGGDYKDPPRGDRTETRR</sequence>
<dbReference type="Proteomes" id="UP000183263">
    <property type="component" value="Unassembled WGS sequence"/>
</dbReference>
<keyword evidence="2" id="KW-1185">Reference proteome</keyword>